<evidence type="ECO:0000259" key="3">
    <source>
        <dbReference type="PROSITE" id="PS50002"/>
    </source>
</evidence>
<organism evidence="4 5">
    <name type="scientific">Neotoma lepida</name>
    <name type="common">Desert woodrat</name>
    <dbReference type="NCBI Taxonomy" id="56216"/>
    <lineage>
        <taxon>Eukaryota</taxon>
        <taxon>Metazoa</taxon>
        <taxon>Chordata</taxon>
        <taxon>Craniata</taxon>
        <taxon>Vertebrata</taxon>
        <taxon>Euteleostomi</taxon>
        <taxon>Mammalia</taxon>
        <taxon>Eutheria</taxon>
        <taxon>Euarchontoglires</taxon>
        <taxon>Glires</taxon>
        <taxon>Rodentia</taxon>
        <taxon>Myomorpha</taxon>
        <taxon>Muroidea</taxon>
        <taxon>Cricetidae</taxon>
        <taxon>Neotominae</taxon>
        <taxon>Neotoma</taxon>
    </lineage>
</organism>
<accession>A0A1A6HR99</accession>
<keyword evidence="5" id="KW-1185">Reference proteome</keyword>
<dbReference type="PROSITE" id="PS50002">
    <property type="entry name" value="SH3"/>
    <property type="match status" value="1"/>
</dbReference>
<sequence>MFQAKSARLGHGLTPGLPASLLGAILRLPSFDPKSKVDFSAGHSSELSIQVGQTVELLERPSERPGWCLVRTTERSPPQEGLVPSSTLCISHSRSSVEMDCFFPLVKALYYKLKLTMVAFGNLR</sequence>
<gene>
    <name evidence="4" type="ORF">A6R68_21029</name>
</gene>
<dbReference type="InterPro" id="IPR036028">
    <property type="entry name" value="SH3-like_dom_sf"/>
</dbReference>
<reference evidence="4 5" key="1">
    <citation type="submission" date="2016-06" db="EMBL/GenBank/DDBJ databases">
        <title>The Draft Genome Sequence and Annotation of the Desert Woodrat Neotoma lepida.</title>
        <authorList>
            <person name="Campbell M."/>
            <person name="Oakeson K.F."/>
            <person name="Yandell M."/>
            <person name="Halpert J.R."/>
            <person name="Dearing D."/>
        </authorList>
    </citation>
    <scope>NUCLEOTIDE SEQUENCE [LARGE SCALE GENOMIC DNA]</scope>
    <source>
        <strain evidence="4">417</strain>
        <tissue evidence="4">Liver</tissue>
    </source>
</reference>
<evidence type="ECO:0000313" key="4">
    <source>
        <dbReference type="EMBL" id="OBS80776.1"/>
    </source>
</evidence>
<dbReference type="STRING" id="56216.A0A1A6HR99"/>
<dbReference type="OrthoDB" id="9902416at2759"/>
<dbReference type="EMBL" id="LZPO01017314">
    <property type="protein sequence ID" value="OBS80776.1"/>
    <property type="molecule type" value="Genomic_DNA"/>
</dbReference>
<evidence type="ECO:0000256" key="2">
    <source>
        <dbReference type="PROSITE-ProRule" id="PRU00192"/>
    </source>
</evidence>
<dbReference type="InterPro" id="IPR001452">
    <property type="entry name" value="SH3_domain"/>
</dbReference>
<dbReference type="CDD" id="cd11852">
    <property type="entry name" value="SH3_Kalirin_1"/>
    <property type="match status" value="1"/>
</dbReference>
<proteinExistence type="predicted"/>
<dbReference type="Gene3D" id="2.30.30.40">
    <property type="entry name" value="SH3 Domains"/>
    <property type="match status" value="1"/>
</dbReference>
<dbReference type="AlphaFoldDB" id="A0A1A6HR99"/>
<evidence type="ECO:0000313" key="5">
    <source>
        <dbReference type="Proteomes" id="UP000092124"/>
    </source>
</evidence>
<keyword evidence="1 2" id="KW-0728">SH3 domain</keyword>
<name>A0A1A6HR99_NEOLE</name>
<evidence type="ECO:0000256" key="1">
    <source>
        <dbReference type="ARBA" id="ARBA00022443"/>
    </source>
</evidence>
<comment type="caution">
    <text evidence="4">The sequence shown here is derived from an EMBL/GenBank/DDBJ whole genome shotgun (WGS) entry which is preliminary data.</text>
</comment>
<dbReference type="InterPro" id="IPR028570">
    <property type="entry name" value="Kalirin_TRIO_SH3_1"/>
</dbReference>
<feature type="domain" description="SH3" evidence="3">
    <location>
        <begin position="28"/>
        <end position="93"/>
    </location>
</feature>
<dbReference type="Proteomes" id="UP000092124">
    <property type="component" value="Unassembled WGS sequence"/>
</dbReference>
<dbReference type="SUPFAM" id="SSF50044">
    <property type="entry name" value="SH3-domain"/>
    <property type="match status" value="1"/>
</dbReference>
<protein>
    <recommendedName>
        <fullName evidence="3">SH3 domain-containing protein</fullName>
    </recommendedName>
</protein>
<dbReference type="Pfam" id="PF00018">
    <property type="entry name" value="SH3_1"/>
    <property type="match status" value="1"/>
</dbReference>